<dbReference type="InterPro" id="IPR006910">
    <property type="entry name" value="Rad21_Rec8_N"/>
</dbReference>
<feature type="region of interest" description="Disordered" evidence="3">
    <location>
        <begin position="412"/>
        <end position="439"/>
    </location>
</feature>
<gene>
    <name evidence="5" type="ORF">BLGHR1_11522</name>
</gene>
<dbReference type="GO" id="GO:0030892">
    <property type="term" value="C:mitotic cohesin complex"/>
    <property type="evidence" value="ECO:0007669"/>
    <property type="project" value="TreeGrafter"/>
</dbReference>
<dbReference type="GO" id="GO:0003682">
    <property type="term" value="F:chromatin binding"/>
    <property type="evidence" value="ECO:0007669"/>
    <property type="project" value="TreeGrafter"/>
</dbReference>
<name>A0A383ULT9_BLUHO</name>
<evidence type="ECO:0000256" key="3">
    <source>
        <dbReference type="SAM" id="MobiDB-lite"/>
    </source>
</evidence>
<feature type="domain" description="Rad21/Rec8-like protein N-terminal" evidence="4">
    <location>
        <begin position="11"/>
        <end position="103"/>
    </location>
</feature>
<evidence type="ECO:0000256" key="1">
    <source>
        <dbReference type="ARBA" id="ARBA00004123"/>
    </source>
</evidence>
<dbReference type="InterPro" id="IPR039781">
    <property type="entry name" value="Rad21/Rec8-like"/>
</dbReference>
<dbReference type="Proteomes" id="UP000275772">
    <property type="component" value="Unassembled WGS sequence"/>
</dbReference>
<evidence type="ECO:0000313" key="5">
    <source>
        <dbReference type="EMBL" id="SZF00776.1"/>
    </source>
</evidence>
<dbReference type="GO" id="GO:0007064">
    <property type="term" value="P:mitotic sister chromatid cohesion"/>
    <property type="evidence" value="ECO:0007669"/>
    <property type="project" value="TreeGrafter"/>
</dbReference>
<dbReference type="Pfam" id="PF04825">
    <property type="entry name" value="Rad21_Rec8_N"/>
    <property type="match status" value="1"/>
</dbReference>
<reference evidence="5 6" key="1">
    <citation type="submission" date="2017-11" db="EMBL/GenBank/DDBJ databases">
        <authorList>
            <person name="Kracher B."/>
        </authorList>
    </citation>
    <scope>NUCLEOTIDE SEQUENCE [LARGE SCALE GENOMIC DNA]</scope>
    <source>
        <strain evidence="5 6">RACE1</strain>
    </source>
</reference>
<sequence>MASQQSGHRLVATLGSKSRTKKVTRKAILGVNLKKACETIIEPEAPMALRLQSNLLYGVTRVYTQKWDYLLTDAQAVHYNIRSFFRTSQGHQIDKNAGKARPEQLVLADDPAFVVDSLLVPPPLDFDGMGLGNSHGSAQSIFSIPQRRDSAISDDNSSVIGLNIPTSSHDGMSPYHAPSHKSIGDSAMAEEGVSHKAVAEDEENLLLQNDDLFEIDDDGIIRELTGHEERRYSFDSISPRGAGHIRKMHPDGTVGQRFPDASSTSRNVIHNNVANEYMSGDGNATSYNAAADTELENPISDREDISRLSARALQRPRRPKTRKNFATADVMTELGNSEISRMMSDYPENMQQQSLLKTRAKVQGESKRVAYHYVFGYGINSIGQARHSYSQWNALDQFRGDDLSRLIRGQEAMTPAASKKRGRLAPDGIGPAPAKRARNLASEQGRTGLPGDMAHTIPDESLQSHVDEASLEFGRDAASALRDPPSSSLMPWNLSASAHSYQRSAHQRHASHLMAASPLIGRGSTLATDLHRLLPGQDELTGVREYETESFLAPLRPLEYNHRILDARPTQRLGLAEAAAAMEPGPHQREWLPDTLDEESSKFLAFVQDKCHSKQRVEFAALVSPATSSAVVAAHAFYHVLNLANQQLVRVTQRYSAAGNINEAILITPCR</sequence>
<evidence type="ECO:0000259" key="4">
    <source>
        <dbReference type="Pfam" id="PF04825"/>
    </source>
</evidence>
<accession>A0A383ULT9</accession>
<evidence type="ECO:0000256" key="2">
    <source>
        <dbReference type="ARBA" id="ARBA00023242"/>
    </source>
</evidence>
<keyword evidence="2" id="KW-0539">Nucleus</keyword>
<dbReference type="PANTHER" id="PTHR12585:SF70">
    <property type="entry name" value="RAD21_REC8 N TERMINAL DOMAIN PROTEIN (AFU_ORTHOLOGUE AFUA_6G02900)"/>
    <property type="match status" value="1"/>
</dbReference>
<dbReference type="PANTHER" id="PTHR12585">
    <property type="entry name" value="SCC1 / RAD21 FAMILY MEMBER"/>
    <property type="match status" value="1"/>
</dbReference>
<dbReference type="CDD" id="cd21789">
    <property type="entry name" value="Rad21_Rec8_M_SpRec8p-like"/>
    <property type="match status" value="1"/>
</dbReference>
<comment type="subcellular location">
    <subcellularLocation>
        <location evidence="1">Nucleus</location>
    </subcellularLocation>
</comment>
<proteinExistence type="predicted"/>
<dbReference type="AlphaFoldDB" id="A0A383ULT9"/>
<dbReference type="GO" id="GO:0005634">
    <property type="term" value="C:nucleus"/>
    <property type="evidence" value="ECO:0007669"/>
    <property type="project" value="UniProtKB-SubCell"/>
</dbReference>
<organism evidence="5 6">
    <name type="scientific">Blumeria hordei</name>
    <name type="common">Barley powdery mildew</name>
    <name type="synonym">Blumeria graminis f. sp. hordei</name>
    <dbReference type="NCBI Taxonomy" id="2867405"/>
    <lineage>
        <taxon>Eukaryota</taxon>
        <taxon>Fungi</taxon>
        <taxon>Dikarya</taxon>
        <taxon>Ascomycota</taxon>
        <taxon>Pezizomycotina</taxon>
        <taxon>Leotiomycetes</taxon>
        <taxon>Erysiphales</taxon>
        <taxon>Erysiphaceae</taxon>
        <taxon>Blumeria</taxon>
    </lineage>
</organism>
<evidence type="ECO:0000313" key="6">
    <source>
        <dbReference type="Proteomes" id="UP000275772"/>
    </source>
</evidence>
<dbReference type="VEuPathDB" id="FungiDB:BLGHR1_11522"/>
<dbReference type="EMBL" id="UNSH01000026">
    <property type="protein sequence ID" value="SZF00776.1"/>
    <property type="molecule type" value="Genomic_DNA"/>
</dbReference>
<protein>
    <recommendedName>
        <fullName evidence="4">Rad21/Rec8-like protein N-terminal domain-containing protein</fullName>
    </recommendedName>
</protein>